<dbReference type="EMBL" id="QKYT01000100">
    <property type="protein sequence ID" value="RIA93624.1"/>
    <property type="molecule type" value="Genomic_DNA"/>
</dbReference>
<keyword evidence="9 11" id="KW-0472">Membrane</keyword>
<dbReference type="CDD" id="cd15845">
    <property type="entry name" value="SNARE_syntaxin16"/>
    <property type="match status" value="1"/>
</dbReference>
<feature type="transmembrane region" description="Helical" evidence="11">
    <location>
        <begin position="282"/>
        <end position="299"/>
    </location>
</feature>
<feature type="domain" description="T-SNARE coiled-coil homology" evidence="12">
    <location>
        <begin position="208"/>
        <end position="270"/>
    </location>
</feature>
<dbReference type="GO" id="GO:0005484">
    <property type="term" value="F:SNAP receptor activity"/>
    <property type="evidence" value="ECO:0007669"/>
    <property type="project" value="InterPro"/>
</dbReference>
<dbReference type="PROSITE" id="PS50192">
    <property type="entry name" value="T_SNARE"/>
    <property type="match status" value="1"/>
</dbReference>
<evidence type="ECO:0000256" key="1">
    <source>
        <dbReference type="ARBA" id="ARBA00004409"/>
    </source>
</evidence>
<proteinExistence type="inferred from homology"/>
<dbReference type="GO" id="GO:0000149">
    <property type="term" value="F:SNARE binding"/>
    <property type="evidence" value="ECO:0007669"/>
    <property type="project" value="TreeGrafter"/>
</dbReference>
<name>A0A397TFG8_9GLOM</name>
<evidence type="ECO:0000256" key="2">
    <source>
        <dbReference type="ARBA" id="ARBA00009063"/>
    </source>
</evidence>
<dbReference type="InterPro" id="IPR000727">
    <property type="entry name" value="T_SNARE_dom"/>
</dbReference>
<dbReference type="Pfam" id="PF05739">
    <property type="entry name" value="SNARE"/>
    <property type="match status" value="1"/>
</dbReference>
<keyword evidence="8" id="KW-0175">Coiled coil</keyword>
<reference evidence="13 14" key="1">
    <citation type="submission" date="2018-06" db="EMBL/GenBank/DDBJ databases">
        <title>Comparative genomics reveals the genomic features of Rhizophagus irregularis, R. cerebriforme, R. diaphanum and Gigaspora rosea, and their symbiotic lifestyle signature.</title>
        <authorList>
            <person name="Morin E."/>
            <person name="San Clemente H."/>
            <person name="Chen E.C.H."/>
            <person name="De La Providencia I."/>
            <person name="Hainaut M."/>
            <person name="Kuo A."/>
            <person name="Kohler A."/>
            <person name="Murat C."/>
            <person name="Tang N."/>
            <person name="Roy S."/>
            <person name="Loubradou J."/>
            <person name="Henrissat B."/>
            <person name="Grigoriev I.V."/>
            <person name="Corradi N."/>
            <person name="Roux C."/>
            <person name="Martin F.M."/>
        </authorList>
    </citation>
    <scope>NUCLEOTIDE SEQUENCE [LARGE SCALE GENOMIC DNA]</scope>
    <source>
        <strain evidence="13 14">DAOM 227022</strain>
    </source>
</reference>
<protein>
    <submittedName>
        <fullName evidence="13">t-SNARE</fullName>
    </submittedName>
</protein>
<evidence type="ECO:0000256" key="10">
    <source>
        <dbReference type="RuleBase" id="RU003858"/>
    </source>
</evidence>
<dbReference type="GO" id="GO:0031201">
    <property type="term" value="C:SNARE complex"/>
    <property type="evidence" value="ECO:0007669"/>
    <property type="project" value="TreeGrafter"/>
</dbReference>
<evidence type="ECO:0000256" key="9">
    <source>
        <dbReference type="ARBA" id="ARBA00023136"/>
    </source>
</evidence>
<gene>
    <name evidence="13" type="ORF">C1645_761957</name>
</gene>
<dbReference type="PANTHER" id="PTHR19957:SF83">
    <property type="entry name" value="SYNTAXIN-16"/>
    <property type="match status" value="1"/>
</dbReference>
<dbReference type="InterPro" id="IPR006012">
    <property type="entry name" value="Syntaxin/epimorphin_CS"/>
</dbReference>
<evidence type="ECO:0000256" key="4">
    <source>
        <dbReference type="ARBA" id="ARBA00022692"/>
    </source>
</evidence>
<organism evidence="13 14">
    <name type="scientific">Glomus cerebriforme</name>
    <dbReference type="NCBI Taxonomy" id="658196"/>
    <lineage>
        <taxon>Eukaryota</taxon>
        <taxon>Fungi</taxon>
        <taxon>Fungi incertae sedis</taxon>
        <taxon>Mucoromycota</taxon>
        <taxon>Glomeromycotina</taxon>
        <taxon>Glomeromycetes</taxon>
        <taxon>Glomerales</taxon>
        <taxon>Glomeraceae</taxon>
        <taxon>Glomus</taxon>
    </lineage>
</organism>
<keyword evidence="5" id="KW-0653">Protein transport</keyword>
<evidence type="ECO:0000256" key="7">
    <source>
        <dbReference type="ARBA" id="ARBA00023034"/>
    </source>
</evidence>
<dbReference type="InterPro" id="IPR006011">
    <property type="entry name" value="Syntaxin_N"/>
</dbReference>
<evidence type="ECO:0000256" key="3">
    <source>
        <dbReference type="ARBA" id="ARBA00022448"/>
    </source>
</evidence>
<evidence type="ECO:0000256" key="6">
    <source>
        <dbReference type="ARBA" id="ARBA00022989"/>
    </source>
</evidence>
<accession>A0A397TFG8</accession>
<evidence type="ECO:0000256" key="8">
    <source>
        <dbReference type="ARBA" id="ARBA00023054"/>
    </source>
</evidence>
<keyword evidence="4 11" id="KW-0812">Transmembrane</keyword>
<dbReference type="SUPFAM" id="SSF47661">
    <property type="entry name" value="t-snare proteins"/>
    <property type="match status" value="1"/>
</dbReference>
<keyword evidence="14" id="KW-1185">Reference proteome</keyword>
<dbReference type="GO" id="GO:0006906">
    <property type="term" value="P:vesicle fusion"/>
    <property type="evidence" value="ECO:0007669"/>
    <property type="project" value="TreeGrafter"/>
</dbReference>
<dbReference type="AlphaFoldDB" id="A0A397TFG8"/>
<dbReference type="OrthoDB" id="10251371at2759"/>
<dbReference type="Gene3D" id="1.20.58.70">
    <property type="match status" value="1"/>
</dbReference>
<evidence type="ECO:0000256" key="11">
    <source>
        <dbReference type="SAM" id="Phobius"/>
    </source>
</evidence>
<dbReference type="PANTHER" id="PTHR19957">
    <property type="entry name" value="SYNTAXIN"/>
    <property type="match status" value="1"/>
</dbReference>
<comment type="subcellular location">
    <subcellularLocation>
        <location evidence="1">Golgi apparatus membrane</location>
        <topology evidence="1">Single-pass type IV membrane protein</topology>
    </subcellularLocation>
</comment>
<comment type="caution">
    <text evidence="13">The sequence shown here is derived from an EMBL/GenBank/DDBJ whole genome shotgun (WGS) entry which is preliminary data.</text>
</comment>
<evidence type="ECO:0000313" key="13">
    <source>
        <dbReference type="EMBL" id="RIA93624.1"/>
    </source>
</evidence>
<dbReference type="PROSITE" id="PS00914">
    <property type="entry name" value="SYNTAXIN"/>
    <property type="match status" value="1"/>
</dbReference>
<dbReference type="GO" id="GO:0006886">
    <property type="term" value="P:intracellular protein transport"/>
    <property type="evidence" value="ECO:0007669"/>
    <property type="project" value="InterPro"/>
</dbReference>
<sequence length="306" mass="35161">MTTRSRTLLFLQYRNSFRIHSRPSATTSSVYDSYNTSEQAGLIESSDHVIELSVLPPKWVDIVDEVDDDIDQIKNLLPTLESLHKKHILPGFDDRTEEEEEIERLTDEITHLFQQCQWKIKRIANESLSSTVSNQERAMSKNIQTSLASKLQELSSSFRKQQASYMKKLKGRESKSSGLFLIENNDSNENDLELGFTQNQLALAASSEAMISQREREINEIAKSIHTIADIFKELQTLVIDQGTLLDRIDYNVEQMSVNVKSAVKELDKGAQYQKRTRNRKIILLLLLLIFGLIIILIFKPHHRDV</sequence>
<evidence type="ECO:0000256" key="5">
    <source>
        <dbReference type="ARBA" id="ARBA00022927"/>
    </source>
</evidence>
<dbReference type="SMART" id="SM00397">
    <property type="entry name" value="t_SNARE"/>
    <property type="match status" value="1"/>
</dbReference>
<evidence type="ECO:0000259" key="12">
    <source>
        <dbReference type="PROSITE" id="PS50192"/>
    </source>
</evidence>
<comment type="similarity">
    <text evidence="2 10">Belongs to the syntaxin family.</text>
</comment>
<keyword evidence="3" id="KW-0813">Transport</keyword>
<dbReference type="Proteomes" id="UP000265703">
    <property type="component" value="Unassembled WGS sequence"/>
</dbReference>
<evidence type="ECO:0000313" key="14">
    <source>
        <dbReference type="Proteomes" id="UP000265703"/>
    </source>
</evidence>
<dbReference type="STRING" id="658196.A0A397TFG8"/>
<dbReference type="SMART" id="SM00503">
    <property type="entry name" value="SynN"/>
    <property type="match status" value="1"/>
</dbReference>
<dbReference type="InterPro" id="IPR010989">
    <property type="entry name" value="SNARE"/>
</dbReference>
<dbReference type="InterPro" id="IPR045242">
    <property type="entry name" value="Syntaxin"/>
</dbReference>
<dbReference type="GO" id="GO:0000139">
    <property type="term" value="C:Golgi membrane"/>
    <property type="evidence" value="ECO:0007669"/>
    <property type="project" value="UniProtKB-SubCell"/>
</dbReference>
<keyword evidence="6 11" id="KW-1133">Transmembrane helix</keyword>
<dbReference type="GO" id="GO:0048278">
    <property type="term" value="P:vesicle docking"/>
    <property type="evidence" value="ECO:0007669"/>
    <property type="project" value="TreeGrafter"/>
</dbReference>
<keyword evidence="7" id="KW-0333">Golgi apparatus</keyword>